<dbReference type="EMBL" id="FMBM01000001">
    <property type="protein sequence ID" value="SCC79343.1"/>
    <property type="molecule type" value="Genomic_DNA"/>
</dbReference>
<dbReference type="Gene3D" id="3.60.21.10">
    <property type="match status" value="1"/>
</dbReference>
<reference evidence="1 3" key="1">
    <citation type="submission" date="2015-09" db="EMBL/GenBank/DDBJ databases">
        <title>Identification and resolution of microdiversity through metagenomic sequencing of parallel consortia.</title>
        <authorList>
            <person name="Nelson W.C."/>
            <person name="Romine M.F."/>
            <person name="Lindemann S.R."/>
        </authorList>
    </citation>
    <scope>NUCLEOTIDE SEQUENCE [LARGE SCALE GENOMIC DNA]</scope>
    <source>
        <strain evidence="1">HL-109</strain>
    </source>
</reference>
<organism evidence="1 3">
    <name type="scientific">Saliniramus fredricksonii</name>
    <dbReference type="NCBI Taxonomy" id="1653334"/>
    <lineage>
        <taxon>Bacteria</taxon>
        <taxon>Pseudomonadati</taxon>
        <taxon>Pseudomonadota</taxon>
        <taxon>Alphaproteobacteria</taxon>
        <taxon>Hyphomicrobiales</taxon>
        <taxon>Salinarimonadaceae</taxon>
        <taxon>Saliniramus</taxon>
    </lineage>
</organism>
<dbReference type="RefSeq" id="WP_074443706.1">
    <property type="nucleotide sequence ID" value="NZ_FMBM01000001.1"/>
</dbReference>
<evidence type="ECO:0000313" key="4">
    <source>
        <dbReference type="Proteomes" id="UP000182800"/>
    </source>
</evidence>
<gene>
    <name evidence="2" type="ORF">GA0071312_0820</name>
    <name evidence="1" type="ORF">HLUCCO17_10325</name>
</gene>
<accession>A0A0P7Y931</accession>
<dbReference type="Proteomes" id="UP000182800">
    <property type="component" value="Unassembled WGS sequence"/>
</dbReference>
<dbReference type="InterPro" id="IPR026336">
    <property type="entry name" value="PdeM-like"/>
</dbReference>
<name>A0A0P7Y931_9HYPH</name>
<keyword evidence="4" id="KW-1185">Reference proteome</keyword>
<sequence length="242" mass="26195">MKLATKSIADERYTAESAFSLGRLAAICDLSGALWLPDERTLLVADLHFEKGAARAARGYLLPPYDTRETLSRLSKVIAQHDPCRVIALGDSFHDRHGPARLSGPALATERAMLADLMRGREWLWLTGNHDPALPDSLGGDVAARTELAGVRLVHEPSLDSGPEIAGHLHPVAKLTGRAGRLRARCFARNTTRCIMPAFGAFTGGLNLRDAAFAPFFPDGATAHVIGRKRVYAVARDRLVAD</sequence>
<dbReference type="InterPro" id="IPR029052">
    <property type="entry name" value="Metallo-depent_PP-like"/>
</dbReference>
<dbReference type="PANTHER" id="PTHR39323:SF1">
    <property type="entry name" value="BLR1149 PROTEIN"/>
    <property type="match status" value="1"/>
</dbReference>
<proteinExistence type="predicted"/>
<evidence type="ECO:0000313" key="3">
    <source>
        <dbReference type="Proteomes" id="UP000050497"/>
    </source>
</evidence>
<dbReference type="SUPFAM" id="SSF56300">
    <property type="entry name" value="Metallo-dependent phosphatases"/>
    <property type="match status" value="1"/>
</dbReference>
<protein>
    <submittedName>
        <fullName evidence="1 2">Phosphoesterase</fullName>
    </submittedName>
</protein>
<evidence type="ECO:0000313" key="2">
    <source>
        <dbReference type="EMBL" id="SCC79343.1"/>
    </source>
</evidence>
<dbReference type="OrthoDB" id="9795838at2"/>
<evidence type="ECO:0000313" key="1">
    <source>
        <dbReference type="EMBL" id="KPQ10631.1"/>
    </source>
</evidence>
<dbReference type="EMBL" id="LJSX01000014">
    <property type="protein sequence ID" value="KPQ10631.1"/>
    <property type="molecule type" value="Genomic_DNA"/>
</dbReference>
<dbReference type="PIRSF" id="PIRSF000887">
    <property type="entry name" value="Pesterase_MJ0037"/>
    <property type="match status" value="1"/>
</dbReference>
<comment type="caution">
    <text evidence="1">The sequence shown here is derived from an EMBL/GenBank/DDBJ whole genome shotgun (WGS) entry which is preliminary data.</text>
</comment>
<dbReference type="Proteomes" id="UP000050497">
    <property type="component" value="Unassembled WGS sequence"/>
</dbReference>
<dbReference type="InterPro" id="IPR024173">
    <property type="entry name" value="Pesterase_MJ0037-like"/>
</dbReference>
<dbReference type="AlphaFoldDB" id="A0A0P7Y931"/>
<reference evidence="2 4" key="2">
    <citation type="submission" date="2016-08" db="EMBL/GenBank/DDBJ databases">
        <authorList>
            <person name="Varghese N."/>
            <person name="Submissions Spin"/>
        </authorList>
    </citation>
    <scope>NUCLEOTIDE SEQUENCE [LARGE SCALE GENOMIC DNA]</scope>
    <source>
        <strain evidence="2 4">HL-109</strain>
    </source>
</reference>
<dbReference type="PANTHER" id="PTHR39323">
    <property type="entry name" value="BLR1149 PROTEIN"/>
    <property type="match status" value="1"/>
</dbReference>
<dbReference type="STRING" id="1653334.GA0071312_0820"/>
<dbReference type="NCBIfam" id="TIGR04123">
    <property type="entry name" value="P_estr_lig_assc"/>
    <property type="match status" value="1"/>
</dbReference>